<name>A0A7R9HT18_9NEOP</name>
<organism evidence="1">
    <name type="scientific">Timema monikensis</name>
    <dbReference type="NCBI Taxonomy" id="170555"/>
    <lineage>
        <taxon>Eukaryota</taxon>
        <taxon>Metazoa</taxon>
        <taxon>Ecdysozoa</taxon>
        <taxon>Arthropoda</taxon>
        <taxon>Hexapoda</taxon>
        <taxon>Insecta</taxon>
        <taxon>Pterygota</taxon>
        <taxon>Neoptera</taxon>
        <taxon>Polyneoptera</taxon>
        <taxon>Phasmatodea</taxon>
        <taxon>Timematodea</taxon>
        <taxon>Timematoidea</taxon>
        <taxon>Timematidae</taxon>
        <taxon>Timema</taxon>
    </lineage>
</organism>
<dbReference type="SUPFAM" id="SSF55781">
    <property type="entry name" value="GAF domain-like"/>
    <property type="match status" value="1"/>
</dbReference>
<dbReference type="AlphaFoldDB" id="A0A7R9HT18"/>
<accession>A0A7R9HT18</accession>
<protein>
    <submittedName>
        <fullName evidence="1">Uncharacterized protein</fullName>
    </submittedName>
</protein>
<reference evidence="1" key="1">
    <citation type="submission" date="2020-11" db="EMBL/GenBank/DDBJ databases">
        <authorList>
            <person name="Tran Van P."/>
        </authorList>
    </citation>
    <scope>NUCLEOTIDE SEQUENCE</scope>
</reference>
<dbReference type="EMBL" id="OB795032">
    <property type="protein sequence ID" value="CAD7431562.1"/>
    <property type="molecule type" value="Genomic_DNA"/>
</dbReference>
<evidence type="ECO:0000313" key="1">
    <source>
        <dbReference type="EMBL" id="CAD7431562.1"/>
    </source>
</evidence>
<gene>
    <name evidence="1" type="ORF">TMSB3V08_LOCUS8289</name>
</gene>
<sequence length="278" mass="31940">MLIACVEAKRAIWDASSKNHSNRDIIKKLCAEIGTILDIPRKSRAKPDLNRWKARRLCYLDAADVDGWTDKSSLVRIGCFAIVLTSEKLYQGVYHSGKSGKTGTSQELEVIGEKREYVENLRVLKRRHLLKSRFRIFDHRNILAPRCREEFCAQADSKRMLKDMALALQQNPTQACVVWELAGCVSSAVGAEEYKLYLVNNRDLEQLEVYLGKDVRFSNDERKFQILGPDVSLAQFVAQTKKPLRFSRGDPGPRFRNWLLLKMLQIESTLIRNILTMH</sequence>
<proteinExistence type="predicted"/>